<dbReference type="InterPro" id="IPR007632">
    <property type="entry name" value="Anoctamin"/>
</dbReference>
<dbReference type="InterPro" id="IPR005821">
    <property type="entry name" value="Ion_trans_dom"/>
</dbReference>
<keyword evidence="5 7" id="KW-0472">Membrane</keyword>
<dbReference type="InterPro" id="IPR049452">
    <property type="entry name" value="Anoctamin_TM"/>
</dbReference>
<dbReference type="InterPro" id="IPR002048">
    <property type="entry name" value="EF_hand_dom"/>
</dbReference>
<evidence type="ECO:0000256" key="7">
    <source>
        <dbReference type="SAM" id="Phobius"/>
    </source>
</evidence>
<evidence type="ECO:0000313" key="9">
    <source>
        <dbReference type="EMBL" id="EER12988.1"/>
    </source>
</evidence>
<dbReference type="GO" id="GO:0016020">
    <property type="term" value="C:membrane"/>
    <property type="evidence" value="ECO:0007669"/>
    <property type="project" value="UniProtKB-SubCell"/>
</dbReference>
<dbReference type="SMART" id="SM00054">
    <property type="entry name" value="EFh"/>
    <property type="match status" value="2"/>
</dbReference>
<feature type="transmembrane region" description="Helical" evidence="7">
    <location>
        <begin position="588"/>
        <end position="611"/>
    </location>
</feature>
<feature type="transmembrane region" description="Helical" evidence="7">
    <location>
        <begin position="347"/>
        <end position="369"/>
    </location>
</feature>
<dbReference type="InterPro" id="IPR018247">
    <property type="entry name" value="EF_Hand_1_Ca_BS"/>
</dbReference>
<feature type="transmembrane region" description="Helical" evidence="7">
    <location>
        <begin position="489"/>
        <end position="513"/>
    </location>
</feature>
<feature type="transmembrane region" description="Helical" evidence="7">
    <location>
        <begin position="268"/>
        <end position="295"/>
    </location>
</feature>
<evidence type="ECO:0000256" key="6">
    <source>
        <dbReference type="SAM" id="MobiDB-lite"/>
    </source>
</evidence>
<feature type="compositionally biased region" description="Basic and acidic residues" evidence="6">
    <location>
        <begin position="650"/>
        <end position="666"/>
    </location>
</feature>
<feature type="transmembrane region" description="Helical" evidence="7">
    <location>
        <begin position="194"/>
        <end position="213"/>
    </location>
</feature>
<dbReference type="Gene3D" id="1.10.287.70">
    <property type="match status" value="1"/>
</dbReference>
<keyword evidence="2 7" id="KW-0812">Transmembrane</keyword>
<dbReference type="PROSITE" id="PS50222">
    <property type="entry name" value="EF_HAND_2"/>
    <property type="match status" value="2"/>
</dbReference>
<evidence type="ECO:0000256" key="3">
    <source>
        <dbReference type="ARBA" id="ARBA00022837"/>
    </source>
</evidence>
<dbReference type="GO" id="GO:0005509">
    <property type="term" value="F:calcium ion binding"/>
    <property type="evidence" value="ECO:0007669"/>
    <property type="project" value="InterPro"/>
</dbReference>
<evidence type="ECO:0000256" key="2">
    <source>
        <dbReference type="ARBA" id="ARBA00022692"/>
    </source>
</evidence>
<dbReference type="GO" id="GO:0005254">
    <property type="term" value="F:chloride channel activity"/>
    <property type="evidence" value="ECO:0007669"/>
    <property type="project" value="TreeGrafter"/>
</dbReference>
<evidence type="ECO:0000256" key="1">
    <source>
        <dbReference type="ARBA" id="ARBA00004141"/>
    </source>
</evidence>
<keyword evidence="3" id="KW-0106">Calcium</keyword>
<dbReference type="Pfam" id="PF04547">
    <property type="entry name" value="Anoctamin"/>
    <property type="match status" value="1"/>
</dbReference>
<dbReference type="PANTHER" id="PTHR12308:SF73">
    <property type="entry name" value="ANOCTAMIN"/>
    <property type="match status" value="1"/>
</dbReference>
<keyword evidence="4 7" id="KW-1133">Transmembrane helix</keyword>
<dbReference type="GeneID" id="9056112"/>
<evidence type="ECO:0000259" key="8">
    <source>
        <dbReference type="PROSITE" id="PS50222"/>
    </source>
</evidence>
<dbReference type="Gene3D" id="1.10.238.10">
    <property type="entry name" value="EF-hand"/>
    <property type="match status" value="1"/>
</dbReference>
<feature type="transmembrane region" description="Helical" evidence="7">
    <location>
        <begin position="1040"/>
        <end position="1064"/>
    </location>
</feature>
<feature type="transmembrane region" description="Helical" evidence="7">
    <location>
        <begin position="969"/>
        <end position="991"/>
    </location>
</feature>
<dbReference type="InParanoid" id="C5KR87"/>
<dbReference type="RefSeq" id="XP_002781193.1">
    <property type="nucleotide sequence ID" value="XM_002781147.1"/>
</dbReference>
<feature type="region of interest" description="Disordered" evidence="6">
    <location>
        <begin position="693"/>
        <end position="759"/>
    </location>
</feature>
<dbReference type="OrthoDB" id="292929at2759"/>
<feature type="transmembrane region" description="Helical" evidence="7">
    <location>
        <begin position="810"/>
        <end position="831"/>
    </location>
</feature>
<feature type="compositionally biased region" description="Polar residues" evidence="6">
    <location>
        <begin position="876"/>
        <end position="889"/>
    </location>
</feature>
<organism evidence="10">
    <name type="scientific">Perkinsus marinus (strain ATCC 50983 / TXsc)</name>
    <dbReference type="NCBI Taxonomy" id="423536"/>
    <lineage>
        <taxon>Eukaryota</taxon>
        <taxon>Sar</taxon>
        <taxon>Alveolata</taxon>
        <taxon>Perkinsozoa</taxon>
        <taxon>Perkinsea</taxon>
        <taxon>Perkinsida</taxon>
        <taxon>Perkinsidae</taxon>
        <taxon>Perkinsus</taxon>
    </lineage>
</organism>
<feature type="compositionally biased region" description="Basic and acidic residues" evidence="6">
    <location>
        <begin position="705"/>
        <end position="741"/>
    </location>
</feature>
<feature type="domain" description="EF-hand" evidence="8">
    <location>
        <begin position="1132"/>
        <end position="1167"/>
    </location>
</feature>
<comment type="subcellular location">
    <subcellularLocation>
        <location evidence="1">Membrane</location>
        <topology evidence="1">Multi-pass membrane protein</topology>
    </subcellularLocation>
</comment>
<gene>
    <name evidence="9" type="ORF">Pmar_PMAR019517</name>
</gene>
<accession>C5KR87</accession>
<sequence length="1265" mass="139763">MGSAAAVAVLCGTQEDRDYIVQELNSAERGLKAWAKVPSKSSEKGGKPVVYVSAESETALLRLADDAHILSMISSKELPPISSGKEMWPLPKAQGALVPVRDAPRPVHLSWLETTTAVTNAIYSICGFDLDDAVEVQSLPEPFTEHEVRTALLPVRDYFNFISIIIYWLVPPSLFAVVLWAVGETGSSVVDSPYVPWYAFFLLVWSVALPSWLEYGGWTTRATDTIDSCFNKGQREAQRANPHYQAYSHRRSPVTGATEKYCPLWRRAFGFAVSALVTAFMVLCAFCVGMCSLNLQGYIHGPNSTLAEGLEAHFVCADCPHSSPFYIPQLAHFAEPGHIFDPKSDSVIPWSMLPVLSHTIVIQFMNLTYRDIAAWLTKLENWPLMVQYQKSLVFKRFLFEALDCYSVLFYVGLYELDIMKLRGELVSLYYVDTFRRFAIETLIPFIHSYRTFGSAKVPPATSADEQLHRAEELDEHEVFDDYLEVVITFGYVTVFGATSMPLCSLVSLIAMVIERYSDELKLGLTRHCGPMYRPSHPLDPSLHRLWCQIVEFMCWAAVFTNCILFGFASDQMPEVFPQFFRGDTVLAGYGRFVVASVFGVEHLILTVQLVLVSTLPKMPIWVKHDLEREDLRSKGTAFPGHSEHPAPFQDQDHALDHDVDPGDSGRHSVPSSHLKALVSGAPQTGEAVHSRPLLQEGGADNGGEVDSHPHGEGDGEHRIEAGEHKPVDGVGAKAHDHKHENEDDDGDYDDGDYDDYDEDGPDYDDMDHMLSPAAVQQSSFAIDSGSTDSIGKAGRMCATGDLGHTMMEGLVAFGVGIGVFATACGGIALYIKSKVEEEQHRHFLASSGRAMARMSAVYDGQRGDGGYSSKQESKNTRGITSERYQNNGRLSHDPTDDDKESEGPVVGDDQARSSSLMVLNTLIGLLKADQAISILTSHGAHASVVAIGKVHDARAVLRYVLYIRYLTKIAVYILIASILFIFSIFAVEIIGRMEVFNGDVMVQDHFGSVSRAMLTLFQVMTLDSWAAIARPMQAKAPVTVTVFFVAVILCVVMVLMNLITAVIVENAFSIAKADAEEQAKIREREKQNDMNSLAQLFNDLDADGSGELSFDEFQEAVLYNTTVQNKLKVLDLEPSEMEELWTILDVSGDGSLSVEEFSNGLRRVKSAIQSKDLMENVKRVSVLMKKIKTARGKLGLVQTKIADLGKRVSGTHAVVGRVINKVNRCTEIIEACPRWNELLPLRVKRSSEESAEDAESSIPDPGTQD</sequence>
<dbReference type="SUPFAM" id="SSF47473">
    <property type="entry name" value="EF-hand"/>
    <property type="match status" value="1"/>
</dbReference>
<proteinExistence type="predicted"/>
<feature type="region of interest" description="Disordered" evidence="6">
    <location>
        <begin position="634"/>
        <end position="672"/>
    </location>
</feature>
<feature type="transmembrane region" description="Helical" evidence="7">
    <location>
        <begin position="158"/>
        <end position="182"/>
    </location>
</feature>
<name>C5KR87_PERM5</name>
<dbReference type="EMBL" id="GG675767">
    <property type="protein sequence ID" value="EER12988.1"/>
    <property type="molecule type" value="Genomic_DNA"/>
</dbReference>
<dbReference type="InterPro" id="IPR011992">
    <property type="entry name" value="EF-hand-dom_pair"/>
</dbReference>
<dbReference type="PROSITE" id="PS00018">
    <property type="entry name" value="EF_HAND_1"/>
    <property type="match status" value="2"/>
</dbReference>
<dbReference type="Pfam" id="PF13202">
    <property type="entry name" value="EF-hand_5"/>
    <property type="match status" value="1"/>
</dbReference>
<dbReference type="PANTHER" id="PTHR12308">
    <property type="entry name" value="ANOCTAMIN"/>
    <property type="match status" value="1"/>
</dbReference>
<feature type="transmembrane region" description="Helical" evidence="7">
    <location>
        <begin position="1012"/>
        <end position="1028"/>
    </location>
</feature>
<feature type="region of interest" description="Disordered" evidence="6">
    <location>
        <begin position="1246"/>
        <end position="1265"/>
    </location>
</feature>
<dbReference type="AlphaFoldDB" id="C5KR87"/>
<feature type="compositionally biased region" description="Acidic residues" evidence="6">
    <location>
        <begin position="742"/>
        <end position="759"/>
    </location>
</feature>
<dbReference type="Pfam" id="PF00520">
    <property type="entry name" value="Ion_trans"/>
    <property type="match status" value="1"/>
</dbReference>
<evidence type="ECO:0000256" key="4">
    <source>
        <dbReference type="ARBA" id="ARBA00022989"/>
    </source>
</evidence>
<dbReference type="CDD" id="cd00051">
    <property type="entry name" value="EFh"/>
    <property type="match status" value="1"/>
</dbReference>
<evidence type="ECO:0000256" key="5">
    <source>
        <dbReference type="ARBA" id="ARBA00023136"/>
    </source>
</evidence>
<protein>
    <recommendedName>
        <fullName evidence="8">EF-hand domain-containing protein</fullName>
    </recommendedName>
</protein>
<reference evidence="9 10" key="1">
    <citation type="submission" date="2008-07" db="EMBL/GenBank/DDBJ databases">
        <authorList>
            <person name="El-Sayed N."/>
            <person name="Caler E."/>
            <person name="Inman J."/>
            <person name="Amedeo P."/>
            <person name="Hass B."/>
            <person name="Wortman J."/>
        </authorList>
    </citation>
    <scope>NUCLEOTIDE SEQUENCE [LARGE SCALE GENOMIC DNA]</scope>
    <source>
        <strain evidence="10">ATCC 50983 / TXsc</strain>
    </source>
</reference>
<feature type="region of interest" description="Disordered" evidence="6">
    <location>
        <begin position="861"/>
        <end position="909"/>
    </location>
</feature>
<dbReference type="Proteomes" id="UP000007800">
    <property type="component" value="Unassembled WGS sequence"/>
</dbReference>
<feature type="domain" description="EF-hand" evidence="8">
    <location>
        <begin position="1088"/>
        <end position="1123"/>
    </location>
</feature>
<evidence type="ECO:0000313" key="10">
    <source>
        <dbReference type="Proteomes" id="UP000007800"/>
    </source>
</evidence>
<feature type="transmembrane region" description="Helical" evidence="7">
    <location>
        <begin position="545"/>
        <end position="568"/>
    </location>
</feature>
<keyword evidence="10" id="KW-1185">Reference proteome</keyword>